<evidence type="ECO:0000256" key="1">
    <source>
        <dbReference type="SAM" id="MobiDB-lite"/>
    </source>
</evidence>
<organism evidence="2 3">
    <name type="scientific">Trachymyrmex septentrionalis</name>
    <dbReference type="NCBI Taxonomy" id="34720"/>
    <lineage>
        <taxon>Eukaryota</taxon>
        <taxon>Metazoa</taxon>
        <taxon>Ecdysozoa</taxon>
        <taxon>Arthropoda</taxon>
        <taxon>Hexapoda</taxon>
        <taxon>Insecta</taxon>
        <taxon>Pterygota</taxon>
        <taxon>Neoptera</taxon>
        <taxon>Endopterygota</taxon>
        <taxon>Hymenoptera</taxon>
        <taxon>Apocrita</taxon>
        <taxon>Aculeata</taxon>
        <taxon>Formicoidea</taxon>
        <taxon>Formicidae</taxon>
        <taxon>Myrmicinae</taxon>
        <taxon>Trachymyrmex</taxon>
    </lineage>
</organism>
<name>A0A195EYC0_9HYME</name>
<dbReference type="EMBL" id="KQ981928">
    <property type="protein sequence ID" value="KYN32884.1"/>
    <property type="molecule type" value="Genomic_DNA"/>
</dbReference>
<accession>A0A195EYC0</accession>
<proteinExistence type="predicted"/>
<dbReference type="AlphaFoldDB" id="A0A195EYC0"/>
<feature type="compositionally biased region" description="Basic and acidic residues" evidence="1">
    <location>
        <begin position="90"/>
        <end position="104"/>
    </location>
</feature>
<keyword evidence="3" id="KW-1185">Reference proteome</keyword>
<evidence type="ECO:0000313" key="2">
    <source>
        <dbReference type="EMBL" id="KYN32884.1"/>
    </source>
</evidence>
<evidence type="ECO:0000313" key="3">
    <source>
        <dbReference type="Proteomes" id="UP000078541"/>
    </source>
</evidence>
<dbReference type="Proteomes" id="UP000078541">
    <property type="component" value="Unassembled WGS sequence"/>
</dbReference>
<gene>
    <name evidence="2" type="ORF">ALC56_12837</name>
</gene>
<protein>
    <submittedName>
        <fullName evidence="2">Uncharacterized protein</fullName>
    </submittedName>
</protein>
<feature type="region of interest" description="Disordered" evidence="1">
    <location>
        <begin position="82"/>
        <end position="111"/>
    </location>
</feature>
<reference evidence="2 3" key="1">
    <citation type="submission" date="2016-03" db="EMBL/GenBank/DDBJ databases">
        <title>Trachymyrmex septentrionalis WGS genome.</title>
        <authorList>
            <person name="Nygaard S."/>
            <person name="Hu H."/>
            <person name="Boomsma J."/>
            <person name="Zhang G."/>
        </authorList>
    </citation>
    <scope>NUCLEOTIDE SEQUENCE [LARGE SCALE GENOMIC DNA]</scope>
    <source>
        <strain evidence="2">Tsep2-gDNA-1</strain>
        <tissue evidence="2">Whole body</tissue>
    </source>
</reference>
<sequence>MHVTVANERLSLDNYATAPTTCGGAASSAATTSMHSIKSNDYDISCLKNNVQLPTKSVVLGDSPGHLLSSIDVCRPLVGVRARSTAESQQGHDRQSENPPRAHDSSTAAPTTTIATGCSSFATPASHSYHPLLYISTNNTTATVATARQGSSDTTAPTRVVHLRTNRLRTTESPTARVTRFKYRTSTTPAKSERNTITCRLVTRNRSSACEARRMTPTHMKYALTLHVSAATPSEVCTFLRIVVEEALADALVLTALSEMANYRQQSGKLDLLLATVSKQTVFFKGN</sequence>